<evidence type="ECO:0000313" key="2">
    <source>
        <dbReference type="Proteomes" id="UP000651057"/>
    </source>
</evidence>
<name>A0A936ZUX0_9FLAO</name>
<dbReference type="RefSeq" id="WP_201924574.1">
    <property type="nucleotide sequence ID" value="NZ_BAABAX010000013.1"/>
</dbReference>
<proteinExistence type="predicted"/>
<evidence type="ECO:0000313" key="1">
    <source>
        <dbReference type="EMBL" id="MBL0686039.1"/>
    </source>
</evidence>
<comment type="caution">
    <text evidence="1">The sequence shown here is derived from an EMBL/GenBank/DDBJ whole genome shotgun (WGS) entry which is preliminary data.</text>
</comment>
<dbReference type="AlphaFoldDB" id="A0A936ZUX0"/>
<accession>A0A936ZUX0</accession>
<protein>
    <submittedName>
        <fullName evidence="1">Uncharacterized protein</fullName>
    </submittedName>
</protein>
<dbReference type="EMBL" id="JAERQJ010000017">
    <property type="protein sequence ID" value="MBL0686039.1"/>
    <property type="molecule type" value="Genomic_DNA"/>
</dbReference>
<gene>
    <name evidence="1" type="ORF">JJQ60_21105</name>
</gene>
<organism evidence="1 2">
    <name type="scientific">Aquimarina mytili</name>
    <dbReference type="NCBI Taxonomy" id="874423"/>
    <lineage>
        <taxon>Bacteria</taxon>
        <taxon>Pseudomonadati</taxon>
        <taxon>Bacteroidota</taxon>
        <taxon>Flavobacteriia</taxon>
        <taxon>Flavobacteriales</taxon>
        <taxon>Flavobacteriaceae</taxon>
        <taxon>Aquimarina</taxon>
    </lineage>
</organism>
<sequence length="236" mass="28167">MKKNYDPESIEWKRNMDQMGLATYMDELDINLLEAPTKGLIKSLNENLENEYQDAGESFMETGSYDLVNANYLEQQLMAVYEVKIIHLYKSLEINVKRLLKAAYNKTSKDLYRWSTLTGFLNSKEIDYKKIKGYVEVNQLREVNNTLKHWTREGDSKIGHIEEFKEVDGYSEESLRKFYTRIRNFPIQWLLGLRDAIYEELYEFSDDRLENLAKEFALRMDPQVMERFIKKLKDKY</sequence>
<keyword evidence="2" id="KW-1185">Reference proteome</keyword>
<dbReference type="Proteomes" id="UP000651057">
    <property type="component" value="Unassembled WGS sequence"/>
</dbReference>
<reference evidence="1" key="1">
    <citation type="submission" date="2021-01" db="EMBL/GenBank/DDBJ databases">
        <authorList>
            <person name="Zhong Y.L."/>
        </authorList>
    </citation>
    <scope>NUCLEOTIDE SEQUENCE</scope>
    <source>
        <strain evidence="1">KCTC 23302</strain>
    </source>
</reference>